<proteinExistence type="predicted"/>
<evidence type="ECO:0000256" key="1">
    <source>
        <dbReference type="SAM" id="MobiDB-lite"/>
    </source>
</evidence>
<name>A0A9N8EK92_9STRA</name>
<dbReference type="Proteomes" id="UP001153069">
    <property type="component" value="Unassembled WGS sequence"/>
</dbReference>
<sequence>MESIEENKQETDDYQSSDEEQISKPPARKLKRATKCQGHKLQAYSRKQKATPKKNASAEKDDTESITQDKDSRRRTAQLGMESEKEETEQSIVMEVSSEEDDDDTSSDTSSDIEGEIEEEDDDLGAEESSIGIPRMGKGSQLQKLRKLVAAQETIIKNQIERMHHKRTIIHRQRRTIKKQKKAINKK</sequence>
<organism evidence="2 3">
    <name type="scientific">Seminavis robusta</name>
    <dbReference type="NCBI Taxonomy" id="568900"/>
    <lineage>
        <taxon>Eukaryota</taxon>
        <taxon>Sar</taxon>
        <taxon>Stramenopiles</taxon>
        <taxon>Ochrophyta</taxon>
        <taxon>Bacillariophyta</taxon>
        <taxon>Bacillariophyceae</taxon>
        <taxon>Bacillariophycidae</taxon>
        <taxon>Naviculales</taxon>
        <taxon>Naviculaceae</taxon>
        <taxon>Seminavis</taxon>
    </lineage>
</organism>
<feature type="compositionally biased region" description="Acidic residues" evidence="1">
    <location>
        <begin position="97"/>
        <end position="126"/>
    </location>
</feature>
<evidence type="ECO:0000313" key="2">
    <source>
        <dbReference type="EMBL" id="CAB9520816.1"/>
    </source>
</evidence>
<comment type="caution">
    <text evidence="2">The sequence shown here is derived from an EMBL/GenBank/DDBJ whole genome shotgun (WGS) entry which is preliminary data.</text>
</comment>
<feature type="compositionally biased region" description="Basic and acidic residues" evidence="1">
    <location>
        <begin position="1"/>
        <end position="11"/>
    </location>
</feature>
<dbReference type="AlphaFoldDB" id="A0A9N8EK92"/>
<protein>
    <submittedName>
        <fullName evidence="2">Uncharacterized protein</fullName>
    </submittedName>
</protein>
<gene>
    <name evidence="2" type="ORF">SEMRO_1137_G245270.1</name>
</gene>
<feature type="region of interest" description="Disordered" evidence="1">
    <location>
        <begin position="1"/>
        <end position="142"/>
    </location>
</feature>
<evidence type="ECO:0000313" key="3">
    <source>
        <dbReference type="Proteomes" id="UP001153069"/>
    </source>
</evidence>
<reference evidence="2" key="1">
    <citation type="submission" date="2020-06" db="EMBL/GenBank/DDBJ databases">
        <authorList>
            <consortium name="Plant Systems Biology data submission"/>
        </authorList>
    </citation>
    <scope>NUCLEOTIDE SEQUENCE</scope>
    <source>
        <strain evidence="2">D6</strain>
    </source>
</reference>
<accession>A0A9N8EK92</accession>
<feature type="compositionally biased region" description="Basic residues" evidence="1">
    <location>
        <begin position="26"/>
        <end position="38"/>
    </location>
</feature>
<dbReference type="EMBL" id="CAICTM010001135">
    <property type="protein sequence ID" value="CAB9520816.1"/>
    <property type="molecule type" value="Genomic_DNA"/>
</dbReference>
<keyword evidence="3" id="KW-1185">Reference proteome</keyword>